<dbReference type="Proteomes" id="UP000076962">
    <property type="component" value="Unassembled WGS sequence"/>
</dbReference>
<dbReference type="SUPFAM" id="SSF52540">
    <property type="entry name" value="P-loop containing nucleoside triphosphate hydrolases"/>
    <property type="match status" value="1"/>
</dbReference>
<feature type="domain" description="AAA" evidence="1">
    <location>
        <begin position="36"/>
        <end position="151"/>
    </location>
</feature>
<comment type="caution">
    <text evidence="2">The sequence shown here is derived from an EMBL/GenBank/DDBJ whole genome shotgun (WGS) entry which is preliminary data.</text>
</comment>
<name>A0A0A6NXS2_9GAMM</name>
<protein>
    <submittedName>
        <fullName evidence="2">AAA ATPase</fullName>
    </submittedName>
</protein>
<organism evidence="2 3">
    <name type="scientific">Candidatus Thiomargarita nelsonii</name>
    <dbReference type="NCBI Taxonomy" id="1003181"/>
    <lineage>
        <taxon>Bacteria</taxon>
        <taxon>Pseudomonadati</taxon>
        <taxon>Pseudomonadota</taxon>
        <taxon>Gammaproteobacteria</taxon>
        <taxon>Thiotrichales</taxon>
        <taxon>Thiotrichaceae</taxon>
        <taxon>Thiomargarita</taxon>
    </lineage>
</organism>
<dbReference type="Pfam" id="PF13173">
    <property type="entry name" value="AAA_14"/>
    <property type="match status" value="1"/>
</dbReference>
<dbReference type="EMBL" id="LUTY01002502">
    <property type="protein sequence ID" value="OAD20250.1"/>
    <property type="molecule type" value="Genomic_DNA"/>
</dbReference>
<sequence length="196" mass="22460">MQKKPLSWYIETTTYNLQIYIPRRLATELRDSLNSFPITALLGPRQCGKSTLAKHIVRDCENTIYLDLERPSDLRKIEDAEFFFHTQRDKLICIDEVQMGQQLFPVRSNAVDDNRRPGRFLILGSASQELIRQSSETIHFLELAPFSYDEMIAENPALYADPVLMWTRGGFPDALLEIEDTEDLLGHPIAGASWEG</sequence>
<accession>A0A0A6NXS2</accession>
<evidence type="ECO:0000259" key="1">
    <source>
        <dbReference type="Pfam" id="PF13173"/>
    </source>
</evidence>
<dbReference type="AlphaFoldDB" id="A0A0A6NXS2"/>
<dbReference type="PANTHER" id="PTHR43566">
    <property type="entry name" value="CONSERVED PROTEIN"/>
    <property type="match status" value="1"/>
</dbReference>
<dbReference type="Gene3D" id="3.40.50.300">
    <property type="entry name" value="P-loop containing nucleotide triphosphate hydrolases"/>
    <property type="match status" value="1"/>
</dbReference>
<evidence type="ECO:0000313" key="2">
    <source>
        <dbReference type="EMBL" id="OAD20250.1"/>
    </source>
</evidence>
<dbReference type="InterPro" id="IPR041682">
    <property type="entry name" value="AAA_14"/>
</dbReference>
<reference evidence="2 3" key="1">
    <citation type="submission" date="2016-05" db="EMBL/GenBank/DDBJ databases">
        <title>Single-cell genome of chain-forming Candidatus Thiomargarita nelsonii and comparison to other large sulfur-oxidizing bacteria.</title>
        <authorList>
            <person name="Winkel M."/>
            <person name="Salman V."/>
            <person name="Woyke T."/>
            <person name="Schulz-Vogt H."/>
            <person name="Richter M."/>
            <person name="Flood B."/>
            <person name="Bailey J."/>
            <person name="Amann R."/>
            <person name="Mussmann M."/>
        </authorList>
    </citation>
    <scope>NUCLEOTIDE SEQUENCE [LARGE SCALE GENOMIC DNA]</scope>
    <source>
        <strain evidence="2 3">THI036</strain>
    </source>
</reference>
<dbReference type="PANTHER" id="PTHR43566:SF2">
    <property type="entry name" value="DUF4143 DOMAIN-CONTAINING PROTEIN"/>
    <property type="match status" value="1"/>
</dbReference>
<evidence type="ECO:0000313" key="3">
    <source>
        <dbReference type="Proteomes" id="UP000076962"/>
    </source>
</evidence>
<dbReference type="PATRIC" id="fig|1003181.4.peg.5352"/>
<proteinExistence type="predicted"/>
<gene>
    <name evidence="2" type="ORF">THIOM_004067</name>
</gene>
<dbReference type="InterPro" id="IPR027417">
    <property type="entry name" value="P-loop_NTPase"/>
</dbReference>
<keyword evidence="3" id="KW-1185">Reference proteome</keyword>